<dbReference type="AlphaFoldDB" id="A0A6G1BWG3"/>
<dbReference type="Pfam" id="PF01535">
    <property type="entry name" value="PPR"/>
    <property type="match status" value="5"/>
</dbReference>
<dbReference type="Pfam" id="PF13812">
    <property type="entry name" value="PPR_3"/>
    <property type="match status" value="1"/>
</dbReference>
<name>A0A6G1BWG3_9ORYZ</name>
<dbReference type="FunFam" id="1.25.40.10:FF:002944">
    <property type="entry name" value="Pentatricopeptide repeat-containing protein At1g09220, mitochondrial"/>
    <property type="match status" value="1"/>
</dbReference>
<evidence type="ECO:0000313" key="4">
    <source>
        <dbReference type="EMBL" id="KAF0892141.1"/>
    </source>
</evidence>
<dbReference type="InterPro" id="IPR011990">
    <property type="entry name" value="TPR-like_helical_dom_sf"/>
</dbReference>
<feature type="repeat" description="PPR" evidence="3">
    <location>
        <begin position="304"/>
        <end position="338"/>
    </location>
</feature>
<proteinExistence type="predicted"/>
<dbReference type="InterPro" id="IPR046960">
    <property type="entry name" value="PPR_At4g14850-like_plant"/>
</dbReference>
<sequence>MAGFSPRLLRRGSQPFNAIAAPHARRLVALLLEHQDRRRQLLQIHSQLIAHQVFDRRPTPWHALLKGYSHGPFPQDTLQLFRHALWHAADDTYAFTFALKACSGLGWPRAGVQLHALVVRKGFEFHTYVHTALVNVYVVCGCLVDARMAFEEMPVKNAVSWNVVITGFAGWGEVEYARLLFERMPCRNVVSWSGMIDGYTRACHSVKAVALFHRMMAEGISPSEITVLAVIPALSKIGKILTGEALHGYCEKVGLLWDVRIEAPTTFVWNIMIRGLAQSDALADAISFYKKAQGGGMNEGVKADKVTMVKVVSACTRLGDYSMADYMVRQMQRAKVKPDAIVIASILSSCAHLGALDIGKWVHDYVRRNNIKADIIMENSLIDMYMKCGSTKEALQLFKEMKEKDTLSWNSMIIGLANNGFEKESLNLFHAMLAEGFRPNGVTFLGVLIACANSKLVEEGLNHFESMKALYSLEPQMKHYGCVVDLLGRAGQLEKALRFITEMPIAPDPVVWRILLGSCNTHGDVAIAKVVTKKLNELEPSNSGSYTLLSNTYASAHRWSDAMNVRRWMADTYVRKSPGCSAVHTA</sequence>
<dbReference type="Pfam" id="PF13041">
    <property type="entry name" value="PPR_2"/>
    <property type="match status" value="1"/>
</dbReference>
<dbReference type="FunFam" id="1.25.40.10:FF:000184">
    <property type="entry name" value="Pentatricopeptide repeat-containing protein, chloroplastic"/>
    <property type="match status" value="1"/>
</dbReference>
<dbReference type="GO" id="GO:0003723">
    <property type="term" value="F:RNA binding"/>
    <property type="evidence" value="ECO:0007669"/>
    <property type="project" value="InterPro"/>
</dbReference>
<evidence type="ECO:0000313" key="5">
    <source>
        <dbReference type="Proteomes" id="UP000479710"/>
    </source>
</evidence>
<protein>
    <recommendedName>
        <fullName evidence="6">Pentacotripeptide-repeat region of PRORP domain-containing protein</fullName>
    </recommendedName>
</protein>
<comment type="caution">
    <text evidence="4">The sequence shown here is derived from an EMBL/GenBank/DDBJ whole genome shotgun (WGS) entry which is preliminary data.</text>
</comment>
<accession>A0A6G1BWG3</accession>
<gene>
    <name evidence="4" type="ORF">E2562_013504</name>
</gene>
<evidence type="ECO:0000256" key="3">
    <source>
        <dbReference type="PROSITE-ProRule" id="PRU00708"/>
    </source>
</evidence>
<organism evidence="4 5">
    <name type="scientific">Oryza meyeriana var. granulata</name>
    <dbReference type="NCBI Taxonomy" id="110450"/>
    <lineage>
        <taxon>Eukaryota</taxon>
        <taxon>Viridiplantae</taxon>
        <taxon>Streptophyta</taxon>
        <taxon>Embryophyta</taxon>
        <taxon>Tracheophyta</taxon>
        <taxon>Spermatophyta</taxon>
        <taxon>Magnoliopsida</taxon>
        <taxon>Liliopsida</taxon>
        <taxon>Poales</taxon>
        <taxon>Poaceae</taxon>
        <taxon>BOP clade</taxon>
        <taxon>Oryzoideae</taxon>
        <taxon>Oryzeae</taxon>
        <taxon>Oryzinae</taxon>
        <taxon>Oryza</taxon>
        <taxon>Oryza meyeriana</taxon>
    </lineage>
</organism>
<dbReference type="GO" id="GO:0009451">
    <property type="term" value="P:RNA modification"/>
    <property type="evidence" value="ECO:0007669"/>
    <property type="project" value="InterPro"/>
</dbReference>
<dbReference type="Gene3D" id="1.25.40.10">
    <property type="entry name" value="Tetratricopeptide repeat domain"/>
    <property type="match status" value="4"/>
</dbReference>
<dbReference type="NCBIfam" id="TIGR00756">
    <property type="entry name" value="PPR"/>
    <property type="match status" value="5"/>
</dbReference>
<keyword evidence="2" id="KW-0809">Transit peptide</keyword>
<reference evidence="4 5" key="1">
    <citation type="submission" date="2019-11" db="EMBL/GenBank/DDBJ databases">
        <title>Whole genome sequence of Oryza granulata.</title>
        <authorList>
            <person name="Li W."/>
        </authorList>
    </citation>
    <scope>NUCLEOTIDE SEQUENCE [LARGE SCALE GENOMIC DNA]</scope>
    <source>
        <strain evidence="5">cv. Menghai</strain>
        <tissue evidence="4">Leaf</tissue>
    </source>
</reference>
<dbReference type="EMBL" id="SPHZ02000011">
    <property type="protein sequence ID" value="KAF0892141.1"/>
    <property type="molecule type" value="Genomic_DNA"/>
</dbReference>
<evidence type="ECO:0000256" key="1">
    <source>
        <dbReference type="ARBA" id="ARBA00022737"/>
    </source>
</evidence>
<dbReference type="PANTHER" id="PTHR47926">
    <property type="entry name" value="PENTATRICOPEPTIDE REPEAT-CONTAINING PROTEIN"/>
    <property type="match status" value="1"/>
</dbReference>
<dbReference type="PANTHER" id="PTHR47926:SF440">
    <property type="entry name" value="REPEAT-CONTAINING PROTEIN, PUTATIVE-RELATED"/>
    <property type="match status" value="1"/>
</dbReference>
<dbReference type="InterPro" id="IPR002885">
    <property type="entry name" value="PPR_rpt"/>
</dbReference>
<evidence type="ECO:0008006" key="6">
    <source>
        <dbReference type="Google" id="ProtNLM"/>
    </source>
</evidence>
<keyword evidence="1" id="KW-0677">Repeat</keyword>
<dbReference type="Proteomes" id="UP000479710">
    <property type="component" value="Unassembled WGS sequence"/>
</dbReference>
<feature type="repeat" description="PPR" evidence="3">
    <location>
        <begin position="188"/>
        <end position="222"/>
    </location>
</feature>
<dbReference type="OrthoDB" id="185373at2759"/>
<keyword evidence="5" id="KW-1185">Reference proteome</keyword>
<evidence type="ECO:0000256" key="2">
    <source>
        <dbReference type="ARBA" id="ARBA00022946"/>
    </source>
</evidence>
<dbReference type="PROSITE" id="PS51375">
    <property type="entry name" value="PPR"/>
    <property type="match status" value="4"/>
</dbReference>
<feature type="repeat" description="PPR" evidence="3">
    <location>
        <begin position="405"/>
        <end position="439"/>
    </location>
</feature>
<feature type="repeat" description="PPR" evidence="3">
    <location>
        <begin position="374"/>
        <end position="404"/>
    </location>
</feature>
<dbReference type="InterPro" id="IPR046848">
    <property type="entry name" value="E_motif"/>
</dbReference>
<dbReference type="Pfam" id="PF20431">
    <property type="entry name" value="E_motif"/>
    <property type="match status" value="1"/>
</dbReference>